<proteinExistence type="predicted"/>
<name>X1HVV9_9ZZZZ</name>
<dbReference type="AlphaFoldDB" id="X1HVV9"/>
<accession>X1HVV9</accession>
<sequence>PKQPYNIDIDRNSRKTLEKFGFYLTAAKA</sequence>
<dbReference type="EMBL" id="BARU01032658">
    <property type="protein sequence ID" value="GAH73582.1"/>
    <property type="molecule type" value="Genomic_DNA"/>
</dbReference>
<protein>
    <submittedName>
        <fullName evidence="1">Uncharacterized protein</fullName>
    </submittedName>
</protein>
<reference evidence="1" key="1">
    <citation type="journal article" date="2014" name="Front. Microbiol.">
        <title>High frequency of phylogenetically diverse reductive dehalogenase-homologous genes in deep subseafloor sedimentary metagenomes.</title>
        <authorList>
            <person name="Kawai M."/>
            <person name="Futagami T."/>
            <person name="Toyoda A."/>
            <person name="Takaki Y."/>
            <person name="Nishi S."/>
            <person name="Hori S."/>
            <person name="Arai W."/>
            <person name="Tsubouchi T."/>
            <person name="Morono Y."/>
            <person name="Uchiyama I."/>
            <person name="Ito T."/>
            <person name="Fujiyama A."/>
            <person name="Inagaki F."/>
            <person name="Takami H."/>
        </authorList>
    </citation>
    <scope>NUCLEOTIDE SEQUENCE</scope>
    <source>
        <strain evidence="1">Expedition CK06-06</strain>
    </source>
</reference>
<comment type="caution">
    <text evidence="1">The sequence shown here is derived from an EMBL/GenBank/DDBJ whole genome shotgun (WGS) entry which is preliminary data.</text>
</comment>
<organism evidence="1">
    <name type="scientific">marine sediment metagenome</name>
    <dbReference type="NCBI Taxonomy" id="412755"/>
    <lineage>
        <taxon>unclassified sequences</taxon>
        <taxon>metagenomes</taxon>
        <taxon>ecological metagenomes</taxon>
    </lineage>
</organism>
<feature type="non-terminal residue" evidence="1">
    <location>
        <position position="1"/>
    </location>
</feature>
<gene>
    <name evidence="1" type="ORF">S03H2_51472</name>
</gene>
<evidence type="ECO:0000313" key="1">
    <source>
        <dbReference type="EMBL" id="GAH73582.1"/>
    </source>
</evidence>